<evidence type="ECO:0000256" key="1">
    <source>
        <dbReference type="SAM" id="MobiDB-lite"/>
    </source>
</evidence>
<evidence type="ECO:0000313" key="4">
    <source>
        <dbReference type="Proteomes" id="UP000244880"/>
    </source>
</evidence>
<proteinExistence type="predicted"/>
<keyword evidence="4" id="KW-1185">Reference proteome</keyword>
<dbReference type="RefSeq" id="WP_108828646.1">
    <property type="nucleotide sequence ID" value="NZ_OMOR01000001.1"/>
</dbReference>
<evidence type="ECO:0000256" key="2">
    <source>
        <dbReference type="SAM" id="SignalP"/>
    </source>
</evidence>
<dbReference type="OrthoDB" id="8021248at2"/>
<dbReference type="AlphaFoldDB" id="A0A2R8BEQ1"/>
<evidence type="ECO:0000313" key="3">
    <source>
        <dbReference type="EMBL" id="SPH21580.1"/>
    </source>
</evidence>
<feature type="chain" id="PRO_5015349742" evidence="2">
    <location>
        <begin position="18"/>
        <end position="103"/>
    </location>
</feature>
<gene>
    <name evidence="3" type="ORF">ASD8599_02332</name>
</gene>
<organism evidence="3 4">
    <name type="scientific">Ascidiaceihabitans donghaensis</name>
    <dbReference type="NCBI Taxonomy" id="1510460"/>
    <lineage>
        <taxon>Bacteria</taxon>
        <taxon>Pseudomonadati</taxon>
        <taxon>Pseudomonadota</taxon>
        <taxon>Alphaproteobacteria</taxon>
        <taxon>Rhodobacterales</taxon>
        <taxon>Paracoccaceae</taxon>
        <taxon>Ascidiaceihabitans</taxon>
    </lineage>
</organism>
<feature type="signal peptide" evidence="2">
    <location>
        <begin position="1"/>
        <end position="17"/>
    </location>
</feature>
<feature type="region of interest" description="Disordered" evidence="1">
    <location>
        <begin position="84"/>
        <end position="103"/>
    </location>
</feature>
<accession>A0A2R8BEQ1</accession>
<reference evidence="3 4" key="1">
    <citation type="submission" date="2018-03" db="EMBL/GenBank/DDBJ databases">
        <authorList>
            <person name="Keele B.F."/>
        </authorList>
    </citation>
    <scope>NUCLEOTIDE SEQUENCE [LARGE SCALE GENOMIC DNA]</scope>
    <source>
        <strain evidence="3 4">CECT 8599</strain>
    </source>
</reference>
<protein>
    <submittedName>
        <fullName evidence="3">Uncharacterized protein</fullName>
    </submittedName>
</protein>
<dbReference type="Proteomes" id="UP000244880">
    <property type="component" value="Unassembled WGS sequence"/>
</dbReference>
<dbReference type="EMBL" id="OMOR01000001">
    <property type="protein sequence ID" value="SPH21580.1"/>
    <property type="molecule type" value="Genomic_DNA"/>
</dbReference>
<keyword evidence="2" id="KW-0732">Signal</keyword>
<sequence length="103" mass="11236">MRYGVLFLSLLAFPVAADVTSPSGKTVECYCTDTSGARIELGQSICLHVDGRMFTAQCQMSLNVPMWREVQNGCLSSMGPDVRPGLGQSRQQLPQSRIIDAKI</sequence>
<name>A0A2R8BEQ1_9RHOB</name>